<evidence type="ECO:0000313" key="3">
    <source>
        <dbReference type="Proteomes" id="UP001410394"/>
    </source>
</evidence>
<dbReference type="PROSITE" id="PS51464">
    <property type="entry name" value="SIS"/>
    <property type="match status" value="1"/>
</dbReference>
<sequence>MDLLSRIESQFGESARLLQSAAEVLAGPIAGAAEMMVQSLLGNGKILVCGNGASAAAAQHFAAKMMARFERERPQLAVLALSADNAVLTALSNAYSFRQAYAKQVATLGQPGDVLLVISSSGRSDNVLDAIEAAQERDMHVVALTGRHGGRVAELLREEDVHICVPHERPARIQEVHVLAIHCLCDGIDCLLMGEEN</sequence>
<dbReference type="InterPro" id="IPR001347">
    <property type="entry name" value="SIS_dom"/>
</dbReference>
<name>A0ABU9YWW2_9RHOO</name>
<accession>A0ABU9YWW2</accession>
<dbReference type="PANTHER" id="PTHR30390:SF6">
    <property type="entry name" value="DNAA INITIATOR-ASSOCIATING PROTEIN DIAA"/>
    <property type="match status" value="1"/>
</dbReference>
<dbReference type="InterPro" id="IPR050099">
    <property type="entry name" value="SIS_GmhA/DiaA_subfam"/>
</dbReference>
<comment type="caution">
    <text evidence="2">The sequence shown here is derived from an EMBL/GenBank/DDBJ whole genome shotgun (WGS) entry which is preliminary data.</text>
</comment>
<dbReference type="SUPFAM" id="SSF53697">
    <property type="entry name" value="SIS domain"/>
    <property type="match status" value="1"/>
</dbReference>
<dbReference type="Proteomes" id="UP001410394">
    <property type="component" value="Unassembled WGS sequence"/>
</dbReference>
<evidence type="ECO:0000313" key="2">
    <source>
        <dbReference type="EMBL" id="MEN3068157.1"/>
    </source>
</evidence>
<organism evidence="2 3">
    <name type="scientific">Uliginosibacterium sediminicola</name>
    <dbReference type="NCBI Taxonomy" id="2024550"/>
    <lineage>
        <taxon>Bacteria</taxon>
        <taxon>Pseudomonadati</taxon>
        <taxon>Pseudomonadota</taxon>
        <taxon>Betaproteobacteria</taxon>
        <taxon>Rhodocyclales</taxon>
        <taxon>Zoogloeaceae</taxon>
        <taxon>Uliginosibacterium</taxon>
    </lineage>
</organism>
<protein>
    <submittedName>
        <fullName evidence="2">Phosphoheptose isomerase</fullName>
    </submittedName>
</protein>
<gene>
    <name evidence="2" type="ORF">ABDB84_06675</name>
</gene>
<feature type="domain" description="SIS" evidence="1">
    <location>
        <begin position="36"/>
        <end position="197"/>
    </location>
</feature>
<dbReference type="EMBL" id="JBDIVE010000002">
    <property type="protein sequence ID" value="MEN3068157.1"/>
    <property type="molecule type" value="Genomic_DNA"/>
</dbReference>
<evidence type="ECO:0000259" key="1">
    <source>
        <dbReference type="PROSITE" id="PS51464"/>
    </source>
</evidence>
<dbReference type="CDD" id="cd05006">
    <property type="entry name" value="SIS_GmhA"/>
    <property type="match status" value="1"/>
</dbReference>
<proteinExistence type="predicted"/>
<reference evidence="2 3" key="1">
    <citation type="journal article" date="2018" name="Int. J. Syst. Evol. Microbiol.">
        <title>Uliginosibacterium sediminicola sp. nov., isolated from freshwater sediment.</title>
        <authorList>
            <person name="Hwang W.M."/>
            <person name="Kim S.M."/>
            <person name="Kang K."/>
            <person name="Ahn T.Y."/>
        </authorList>
    </citation>
    <scope>NUCLEOTIDE SEQUENCE [LARGE SCALE GENOMIC DNA]</scope>
    <source>
        <strain evidence="2 3">M1-21</strain>
    </source>
</reference>
<dbReference type="RefSeq" id="WP_345918917.1">
    <property type="nucleotide sequence ID" value="NZ_JBDIVE010000002.1"/>
</dbReference>
<dbReference type="Pfam" id="PF13580">
    <property type="entry name" value="SIS_2"/>
    <property type="match status" value="1"/>
</dbReference>
<dbReference type="GO" id="GO:0016853">
    <property type="term" value="F:isomerase activity"/>
    <property type="evidence" value="ECO:0007669"/>
    <property type="project" value="UniProtKB-KW"/>
</dbReference>
<dbReference type="Gene3D" id="3.40.50.10490">
    <property type="entry name" value="Glucose-6-phosphate isomerase like protein, domain 1"/>
    <property type="match status" value="1"/>
</dbReference>
<dbReference type="NCBIfam" id="NF010546">
    <property type="entry name" value="PRK13936.1"/>
    <property type="match status" value="1"/>
</dbReference>
<dbReference type="InterPro" id="IPR046348">
    <property type="entry name" value="SIS_dom_sf"/>
</dbReference>
<dbReference type="InterPro" id="IPR035461">
    <property type="entry name" value="GmhA/DiaA"/>
</dbReference>
<dbReference type="PANTHER" id="PTHR30390">
    <property type="entry name" value="SEDOHEPTULOSE 7-PHOSPHATE ISOMERASE / DNAA INITIATOR-ASSOCIATING FACTOR FOR REPLICATION INITIATION"/>
    <property type="match status" value="1"/>
</dbReference>
<keyword evidence="3" id="KW-1185">Reference proteome</keyword>
<keyword evidence="2" id="KW-0413">Isomerase</keyword>